<name>E7ADC9_HELFC</name>
<keyword evidence="2" id="KW-1185">Reference proteome</keyword>
<gene>
    <name evidence="1" type="ordered locus">Hfelis_11020</name>
</gene>
<evidence type="ECO:0000313" key="1">
    <source>
        <dbReference type="EMBL" id="CBY83186.1"/>
    </source>
</evidence>
<evidence type="ECO:0000313" key="2">
    <source>
        <dbReference type="Proteomes" id="UP000007934"/>
    </source>
</evidence>
<dbReference type="KEGG" id="hfe:HFELIS_11020"/>
<dbReference type="RefSeq" id="WP_013469550.1">
    <property type="nucleotide sequence ID" value="NC_014810.2"/>
</dbReference>
<dbReference type="EMBL" id="FQ670179">
    <property type="protein sequence ID" value="CBY83186.1"/>
    <property type="molecule type" value="Genomic_DNA"/>
</dbReference>
<sequence length="173" mass="19515">MGLWDAIKSVAKSVKCGVGVHAGEYAHVKGKPKCFLGKTCPDCKKYITTQKHEFGDWDYQKDQDCTQARTCAHCKKAETRVEHQFGGWSYADQSCTQVSVCARCKETKTEVWHSFDEKGKDEQCRIIKVCSRCQLKELGSTKHNFIKNPLTGNDMPAVNGYKKCKDCNLPIKV</sequence>
<dbReference type="AlphaFoldDB" id="E7ADC9"/>
<protein>
    <submittedName>
        <fullName evidence="1">Uncharacterized protein</fullName>
    </submittedName>
</protein>
<organism evidence="1 2">
    <name type="scientific">Helicobacter felis (strain ATCC 49179 / CCUG 28539 / NCTC 12436 / CS1)</name>
    <dbReference type="NCBI Taxonomy" id="936155"/>
    <lineage>
        <taxon>Bacteria</taxon>
        <taxon>Pseudomonadati</taxon>
        <taxon>Campylobacterota</taxon>
        <taxon>Epsilonproteobacteria</taxon>
        <taxon>Campylobacterales</taxon>
        <taxon>Helicobacteraceae</taxon>
        <taxon>Helicobacter</taxon>
    </lineage>
</organism>
<proteinExistence type="predicted"/>
<dbReference type="OrthoDB" id="9800260at2"/>
<dbReference type="HOGENOM" id="CLU_1821824_0_0_7"/>
<dbReference type="GeneID" id="36133733"/>
<accession>E7ADC9</accession>
<reference evidence="1 2" key="1">
    <citation type="journal article" date="2011" name="Genome Biol. Evol.">
        <title>Comparative whole genome sequence analysis of the carcinogenic bacterial model pathogen Helicobacter felis.</title>
        <authorList>
            <person name="Arnold I.C."/>
            <person name="Zigova Z."/>
            <person name="Holden M."/>
            <person name="Lawley T.D."/>
            <person name="Rad R."/>
            <person name="Dougan G."/>
            <person name="Falkow S."/>
            <person name="Bentley S.D."/>
            <person name="Muller A."/>
        </authorList>
    </citation>
    <scope>NUCLEOTIDE SEQUENCE [LARGE SCALE GENOMIC DNA]</scope>
    <source>
        <strain evidence="2">ATCC 49179 / CCUG 28539 / NCTC 12436 / CS1</strain>
    </source>
</reference>
<dbReference type="Proteomes" id="UP000007934">
    <property type="component" value="Chromosome"/>
</dbReference>